<dbReference type="GO" id="GO:0009229">
    <property type="term" value="P:thiamine diphosphate biosynthetic process"/>
    <property type="evidence" value="ECO:0007669"/>
    <property type="project" value="UniProtKB-UniPathway"/>
</dbReference>
<evidence type="ECO:0000256" key="3">
    <source>
        <dbReference type="ARBA" id="ARBA00022679"/>
    </source>
</evidence>
<keyword evidence="6" id="KW-0067">ATP-binding</keyword>
<keyword evidence="4" id="KW-0547">Nucleotide-binding</keyword>
<keyword evidence="3" id="KW-0808">Transferase</keyword>
<reference evidence="8 9" key="1">
    <citation type="submission" date="2018-08" db="EMBL/GenBank/DDBJ databases">
        <title>Genomic Encyclopedia of Archaeal and Bacterial Type Strains, Phase II (KMG-II): from individual species to whole genera.</title>
        <authorList>
            <person name="Goeker M."/>
        </authorList>
    </citation>
    <scope>NUCLEOTIDE SEQUENCE [LARGE SCALE GENOMIC DNA]</scope>
    <source>
        <strain evidence="8 9">DSM 5002</strain>
    </source>
</reference>
<evidence type="ECO:0000256" key="5">
    <source>
        <dbReference type="ARBA" id="ARBA00022777"/>
    </source>
</evidence>
<dbReference type="InterPro" id="IPR004399">
    <property type="entry name" value="HMP/HMP-P_kinase_dom"/>
</dbReference>
<dbReference type="GO" id="GO:0008972">
    <property type="term" value="F:phosphomethylpyrimidine kinase activity"/>
    <property type="evidence" value="ECO:0007669"/>
    <property type="project" value="InterPro"/>
</dbReference>
<dbReference type="Pfam" id="PF08543">
    <property type="entry name" value="Phos_pyr_kin"/>
    <property type="match status" value="1"/>
</dbReference>
<dbReference type="SUPFAM" id="SSF53613">
    <property type="entry name" value="Ribokinase-like"/>
    <property type="match status" value="1"/>
</dbReference>
<dbReference type="GO" id="GO:0005524">
    <property type="term" value="F:ATP binding"/>
    <property type="evidence" value="ECO:0007669"/>
    <property type="project" value="UniProtKB-KW"/>
</dbReference>
<dbReference type="PANTHER" id="PTHR20858">
    <property type="entry name" value="PHOSPHOMETHYLPYRIMIDINE KINASE"/>
    <property type="match status" value="1"/>
</dbReference>
<proteinExistence type="predicted"/>
<comment type="pathway">
    <text evidence="1">Cofactor biosynthesis; thiamine diphosphate biosynthesis.</text>
</comment>
<dbReference type="GO" id="GO:0005829">
    <property type="term" value="C:cytosol"/>
    <property type="evidence" value="ECO:0007669"/>
    <property type="project" value="TreeGrafter"/>
</dbReference>
<dbReference type="GO" id="GO:0009228">
    <property type="term" value="P:thiamine biosynthetic process"/>
    <property type="evidence" value="ECO:0007669"/>
    <property type="project" value="InterPro"/>
</dbReference>
<sequence length="272" mass="27925">MTIPNVLTIAGSDSGGGAGIQADLKTFAALRTYGASAITAVTAQNTQGVRAVHQVPPEFITAQIAAVFEDLQIAAVKIGMIGNAEAIEAVASALERVSGVPIVLDPVMVAASGDPLLEAGAEAVLKSRLLPLADVLTPNLPEAARLLGRDRAEEEAAMRDQAEALAALGPKAVLIKGGHGTGDEALDILFDGQDFARFTALRVATKNVHGTGCTLSSAIAALLARGFRLHEAVREAKMYLTSALLEADKLSVGQGAGPLNHFYALWGAAGEG</sequence>
<name>A0A397Q2D2_9HYPH</name>
<evidence type="ECO:0000256" key="6">
    <source>
        <dbReference type="ARBA" id="ARBA00022840"/>
    </source>
</evidence>
<gene>
    <name evidence="8" type="ORF">BXY53_0592</name>
</gene>
<dbReference type="OrthoDB" id="9810880at2"/>
<evidence type="ECO:0000313" key="8">
    <source>
        <dbReference type="EMBL" id="RIA55526.1"/>
    </source>
</evidence>
<dbReference type="RefSeq" id="WP_119060419.1">
    <property type="nucleotide sequence ID" value="NZ_QXDF01000001.1"/>
</dbReference>
<keyword evidence="5 8" id="KW-0418">Kinase</keyword>
<protein>
    <recommendedName>
        <fullName evidence="2">hydroxymethylpyrimidine kinase</fullName>
        <ecNumber evidence="2">2.7.1.49</ecNumber>
    </recommendedName>
</protein>
<dbReference type="EC" id="2.7.1.49" evidence="2"/>
<evidence type="ECO:0000259" key="7">
    <source>
        <dbReference type="Pfam" id="PF08543"/>
    </source>
</evidence>
<dbReference type="PANTHER" id="PTHR20858:SF17">
    <property type="entry name" value="HYDROXYMETHYLPYRIMIDINE_PHOSPHOMETHYLPYRIMIDINE KINASE THI20-RELATED"/>
    <property type="match status" value="1"/>
</dbReference>
<dbReference type="UniPathway" id="UPA00060">
    <property type="reaction ID" value="UER00138"/>
</dbReference>
<keyword evidence="9" id="KW-1185">Reference proteome</keyword>
<dbReference type="GO" id="GO:0008902">
    <property type="term" value="F:hydroxymethylpyrimidine kinase activity"/>
    <property type="evidence" value="ECO:0007669"/>
    <property type="project" value="UniProtKB-EC"/>
</dbReference>
<dbReference type="InterPro" id="IPR013749">
    <property type="entry name" value="PM/HMP-P_kinase-1"/>
</dbReference>
<feature type="domain" description="Pyridoxamine kinase/Phosphomethylpyrimidine kinase" evidence="7">
    <location>
        <begin position="13"/>
        <end position="260"/>
    </location>
</feature>
<dbReference type="CDD" id="cd01169">
    <property type="entry name" value="HMPP_kinase"/>
    <property type="match status" value="1"/>
</dbReference>
<dbReference type="Proteomes" id="UP000266273">
    <property type="component" value="Unassembled WGS sequence"/>
</dbReference>
<evidence type="ECO:0000313" key="9">
    <source>
        <dbReference type="Proteomes" id="UP000266273"/>
    </source>
</evidence>
<organism evidence="8 9">
    <name type="scientific">Dichotomicrobium thermohalophilum</name>
    <dbReference type="NCBI Taxonomy" id="933063"/>
    <lineage>
        <taxon>Bacteria</taxon>
        <taxon>Pseudomonadati</taxon>
        <taxon>Pseudomonadota</taxon>
        <taxon>Alphaproteobacteria</taxon>
        <taxon>Hyphomicrobiales</taxon>
        <taxon>Hyphomicrobiaceae</taxon>
        <taxon>Dichotomicrobium</taxon>
    </lineage>
</organism>
<evidence type="ECO:0000256" key="4">
    <source>
        <dbReference type="ARBA" id="ARBA00022741"/>
    </source>
</evidence>
<comment type="caution">
    <text evidence="8">The sequence shown here is derived from an EMBL/GenBank/DDBJ whole genome shotgun (WGS) entry which is preliminary data.</text>
</comment>
<accession>A0A397Q2D2</accession>
<dbReference type="InterPro" id="IPR029056">
    <property type="entry name" value="Ribokinase-like"/>
</dbReference>
<dbReference type="NCBIfam" id="TIGR00097">
    <property type="entry name" value="HMP-P_kinase"/>
    <property type="match status" value="1"/>
</dbReference>
<dbReference type="EMBL" id="QXDF01000001">
    <property type="protein sequence ID" value="RIA55526.1"/>
    <property type="molecule type" value="Genomic_DNA"/>
</dbReference>
<dbReference type="Gene3D" id="3.40.1190.20">
    <property type="match status" value="1"/>
</dbReference>
<dbReference type="FunFam" id="3.40.1190.20:FF:000003">
    <property type="entry name" value="Phosphomethylpyrimidine kinase ThiD"/>
    <property type="match status" value="1"/>
</dbReference>
<evidence type="ECO:0000256" key="1">
    <source>
        <dbReference type="ARBA" id="ARBA00004948"/>
    </source>
</evidence>
<evidence type="ECO:0000256" key="2">
    <source>
        <dbReference type="ARBA" id="ARBA00012135"/>
    </source>
</evidence>
<dbReference type="AlphaFoldDB" id="A0A397Q2D2"/>